<dbReference type="GO" id="GO:0051536">
    <property type="term" value="F:iron-sulfur cluster binding"/>
    <property type="evidence" value="ECO:0007669"/>
    <property type="project" value="InterPro"/>
</dbReference>
<proteinExistence type="predicted"/>
<dbReference type="GO" id="GO:0016226">
    <property type="term" value="P:iron-sulfur cluster assembly"/>
    <property type="evidence" value="ECO:0007669"/>
    <property type="project" value="InterPro"/>
</dbReference>
<dbReference type="InterPro" id="IPR001075">
    <property type="entry name" value="NIF_FeS_clus_asmbl_NifU_C"/>
</dbReference>
<organism evidence="2 3">
    <name type="scientific">Igneacidithiobacillus copahuensis</name>
    <dbReference type="NCBI Taxonomy" id="2724909"/>
    <lineage>
        <taxon>Bacteria</taxon>
        <taxon>Pseudomonadati</taxon>
        <taxon>Pseudomonadota</taxon>
        <taxon>Acidithiobacillia</taxon>
        <taxon>Acidithiobacillales</taxon>
        <taxon>Acidithiobacillaceae</taxon>
        <taxon>Igneacidithiobacillus</taxon>
    </lineage>
</organism>
<dbReference type="SUPFAM" id="SSF117916">
    <property type="entry name" value="Fe-S cluster assembly (FSCA) domain-like"/>
    <property type="match status" value="1"/>
</dbReference>
<dbReference type="Gene3D" id="3.30.300.130">
    <property type="entry name" value="Fe-S cluster assembly (FSCA)"/>
    <property type="match status" value="1"/>
</dbReference>
<accession>A0AAE2YR62</accession>
<reference evidence="2" key="1">
    <citation type="journal article" date="2021" name="ISME J.">
        <title>Genomic evolution of the class Acidithiobacillia: deep-branching Proteobacteria living in extreme acidic conditions.</title>
        <authorList>
            <person name="Moya-Beltran A."/>
            <person name="Beard S."/>
            <person name="Rojas-Villalobos C."/>
            <person name="Issotta F."/>
            <person name="Gallardo Y."/>
            <person name="Ulloa R."/>
            <person name="Giaveno A."/>
            <person name="Degli Esposti M."/>
            <person name="Johnson D.B."/>
            <person name="Quatrini R."/>
        </authorList>
    </citation>
    <scope>NUCLEOTIDE SEQUENCE</scope>
    <source>
        <strain evidence="2">VAN18-1</strain>
    </source>
</reference>
<protein>
    <submittedName>
        <fullName evidence="2">NifU family protein</fullName>
    </submittedName>
</protein>
<keyword evidence="3" id="KW-1185">Reference proteome</keyword>
<comment type="caution">
    <text evidence="2">The sequence shown here is derived from an EMBL/GenBank/DDBJ whole genome shotgun (WGS) entry which is preliminary data.</text>
</comment>
<dbReference type="GO" id="GO:0005506">
    <property type="term" value="F:iron ion binding"/>
    <property type="evidence" value="ECO:0007669"/>
    <property type="project" value="InterPro"/>
</dbReference>
<dbReference type="InterPro" id="IPR034904">
    <property type="entry name" value="FSCA_dom_sf"/>
</dbReference>
<evidence type="ECO:0000313" key="2">
    <source>
        <dbReference type="EMBL" id="MBU2788355.1"/>
    </source>
</evidence>
<evidence type="ECO:0000259" key="1">
    <source>
        <dbReference type="Pfam" id="PF01106"/>
    </source>
</evidence>
<dbReference type="Pfam" id="PF01106">
    <property type="entry name" value="NifU"/>
    <property type="match status" value="1"/>
</dbReference>
<evidence type="ECO:0000313" key="3">
    <source>
        <dbReference type="Proteomes" id="UP001197378"/>
    </source>
</evidence>
<name>A0AAE2YR62_9PROT</name>
<dbReference type="EMBL" id="JAAXYO010000145">
    <property type="protein sequence ID" value="MBU2788355.1"/>
    <property type="molecule type" value="Genomic_DNA"/>
</dbReference>
<gene>
    <name evidence="2" type="ORF">HFQ13_09095</name>
</gene>
<sequence>MSPMERTPVQFYTEEELDILEESDPVAAAKIAHAQAMAQRLIGRKREFGPNDPLPNPQAVAEAVAAVRRILNRDGGDIELVEIAGRDVRVRMKGACAGCPNAVIDLQQVVEKIVGAVPGVASVSNTF</sequence>
<dbReference type="Proteomes" id="UP001197378">
    <property type="component" value="Unassembled WGS sequence"/>
</dbReference>
<feature type="domain" description="NIF system FeS cluster assembly NifU C-terminal" evidence="1">
    <location>
        <begin position="60"/>
        <end position="123"/>
    </location>
</feature>
<dbReference type="AlphaFoldDB" id="A0AAE2YR62"/>